<keyword evidence="4 5" id="KW-0472">Membrane</keyword>
<protein>
    <submittedName>
        <fullName evidence="7">O-antigen ligase-like membrane protein</fullName>
    </submittedName>
</protein>
<dbReference type="InterPro" id="IPR007016">
    <property type="entry name" value="O-antigen_ligase-rel_domated"/>
</dbReference>
<name>A0A316GB64_9RHOB</name>
<dbReference type="EMBL" id="QGGV01000001">
    <property type="protein sequence ID" value="PWK58209.1"/>
    <property type="molecule type" value="Genomic_DNA"/>
</dbReference>
<dbReference type="AlphaFoldDB" id="A0A316GB64"/>
<dbReference type="Proteomes" id="UP000245390">
    <property type="component" value="Unassembled WGS sequence"/>
</dbReference>
<evidence type="ECO:0000256" key="5">
    <source>
        <dbReference type="SAM" id="Phobius"/>
    </source>
</evidence>
<comment type="caution">
    <text evidence="7">The sequence shown here is derived from an EMBL/GenBank/DDBJ whole genome shotgun (WGS) entry which is preliminary data.</text>
</comment>
<evidence type="ECO:0000313" key="8">
    <source>
        <dbReference type="Proteomes" id="UP000245390"/>
    </source>
</evidence>
<dbReference type="InterPro" id="IPR051533">
    <property type="entry name" value="WaaL-like"/>
</dbReference>
<evidence type="ECO:0000313" key="7">
    <source>
        <dbReference type="EMBL" id="PWK58209.1"/>
    </source>
</evidence>
<dbReference type="Pfam" id="PF04932">
    <property type="entry name" value="Wzy_C"/>
    <property type="match status" value="1"/>
</dbReference>
<evidence type="ECO:0000256" key="3">
    <source>
        <dbReference type="ARBA" id="ARBA00022989"/>
    </source>
</evidence>
<feature type="transmembrane region" description="Helical" evidence="5">
    <location>
        <begin position="145"/>
        <end position="167"/>
    </location>
</feature>
<dbReference type="PANTHER" id="PTHR37422">
    <property type="entry name" value="TEICHURONIC ACID BIOSYNTHESIS PROTEIN TUAE"/>
    <property type="match status" value="1"/>
</dbReference>
<dbReference type="GO" id="GO:0016020">
    <property type="term" value="C:membrane"/>
    <property type="evidence" value="ECO:0007669"/>
    <property type="project" value="UniProtKB-SubCell"/>
</dbReference>
<evidence type="ECO:0000256" key="1">
    <source>
        <dbReference type="ARBA" id="ARBA00004141"/>
    </source>
</evidence>
<evidence type="ECO:0000256" key="4">
    <source>
        <dbReference type="ARBA" id="ARBA00023136"/>
    </source>
</evidence>
<feature type="transmembrane region" description="Helical" evidence="5">
    <location>
        <begin position="228"/>
        <end position="246"/>
    </location>
</feature>
<sequence length="466" mass="50445">MASPALITAISLDVALEALSVMSLGALAIVAIARPSIAVFGCALAIFTNSPMVLAEATGFTSLTEVVFLALLAVFLKDWMTERERVFRAAAPVLVTVLYFTSVCAGLLVSDHVTATIRGLMELGRFIILGCAFILVINSSTRFKAAVLGVVAGAVLLSSLTILQYVLDLKNQTFFGYAKNHITYMFGQIDEVRFGGPVAEPNFYAQILLLAYPVSLCLALVDHGRGRVLFFTCAAVIFAGVILTQSRGGMVSLAVVSLLATFLIKARAPVIVLALVSIVFLSLLVVSSEAGERITIAIQDVQALVTLKGNVTDEAIAGRVSEMLAAWHLFLENPLWGTGYDTFERLYQDTARRFDLMARGENRQAHSLFLEILAERGVIGFLAWSALLWFAFSAALEGMRKFSGERDRFGEAACAGLMIAMVGNLLTAIFLHEAFPWYFWFLIALVCSAPNAVLGSGLERGRDSIW</sequence>
<evidence type="ECO:0000256" key="2">
    <source>
        <dbReference type="ARBA" id="ARBA00022692"/>
    </source>
</evidence>
<evidence type="ECO:0000259" key="6">
    <source>
        <dbReference type="Pfam" id="PF04932"/>
    </source>
</evidence>
<feature type="transmembrane region" description="Helical" evidence="5">
    <location>
        <begin position="409"/>
        <end position="431"/>
    </location>
</feature>
<feature type="transmembrane region" description="Helical" evidence="5">
    <location>
        <begin position="87"/>
        <end position="109"/>
    </location>
</feature>
<gene>
    <name evidence="7" type="ORF">C8D95_10114</name>
</gene>
<feature type="transmembrane region" description="Helical" evidence="5">
    <location>
        <begin position="115"/>
        <end position="138"/>
    </location>
</feature>
<keyword evidence="8" id="KW-1185">Reference proteome</keyword>
<keyword evidence="3 5" id="KW-1133">Transmembrane helix</keyword>
<reference evidence="7 8" key="1">
    <citation type="submission" date="2018-05" db="EMBL/GenBank/DDBJ databases">
        <title>Genomic Encyclopedia of Type Strains, Phase IV (KMG-IV): sequencing the most valuable type-strain genomes for metagenomic binning, comparative biology and taxonomic classification.</title>
        <authorList>
            <person name="Goeker M."/>
        </authorList>
    </citation>
    <scope>NUCLEOTIDE SEQUENCE [LARGE SCALE GENOMIC DNA]</scope>
    <source>
        <strain evidence="7 8">DSM 103371</strain>
    </source>
</reference>
<keyword evidence="7" id="KW-0436">Ligase</keyword>
<dbReference type="GO" id="GO:0016874">
    <property type="term" value="F:ligase activity"/>
    <property type="evidence" value="ECO:0007669"/>
    <property type="project" value="UniProtKB-KW"/>
</dbReference>
<accession>A0A316GB64</accession>
<keyword evidence="2 5" id="KW-0812">Transmembrane</keyword>
<feature type="transmembrane region" description="Helical" evidence="5">
    <location>
        <begin position="21"/>
        <end position="47"/>
    </location>
</feature>
<dbReference type="RefSeq" id="WP_109757135.1">
    <property type="nucleotide sequence ID" value="NZ_CP034588.1"/>
</dbReference>
<proteinExistence type="predicted"/>
<organism evidence="7 8">
    <name type="scientific">Silicimonas algicola</name>
    <dbReference type="NCBI Taxonomy" id="1826607"/>
    <lineage>
        <taxon>Bacteria</taxon>
        <taxon>Pseudomonadati</taxon>
        <taxon>Pseudomonadota</taxon>
        <taxon>Alphaproteobacteria</taxon>
        <taxon>Rhodobacterales</taxon>
        <taxon>Paracoccaceae</taxon>
    </lineage>
</organism>
<dbReference type="PANTHER" id="PTHR37422:SF13">
    <property type="entry name" value="LIPOPOLYSACCHARIDE BIOSYNTHESIS PROTEIN PA4999-RELATED"/>
    <property type="match status" value="1"/>
</dbReference>
<dbReference type="OrthoDB" id="871774at2"/>
<dbReference type="KEGG" id="salo:EF888_01530"/>
<comment type="subcellular location">
    <subcellularLocation>
        <location evidence="1">Membrane</location>
        <topology evidence="1">Multi-pass membrane protein</topology>
    </subcellularLocation>
</comment>
<feature type="transmembrane region" description="Helical" evidence="5">
    <location>
        <begin position="53"/>
        <end position="75"/>
    </location>
</feature>
<feature type="transmembrane region" description="Helical" evidence="5">
    <location>
        <begin position="266"/>
        <end position="286"/>
    </location>
</feature>
<feature type="domain" description="O-antigen ligase-related" evidence="6">
    <location>
        <begin position="234"/>
        <end position="384"/>
    </location>
</feature>
<feature type="transmembrane region" description="Helical" evidence="5">
    <location>
        <begin position="437"/>
        <end position="458"/>
    </location>
</feature>
<feature type="transmembrane region" description="Helical" evidence="5">
    <location>
        <begin position="203"/>
        <end position="221"/>
    </location>
</feature>